<keyword evidence="3" id="KW-0808">Transferase</keyword>
<feature type="transmembrane region" description="Helical" evidence="1">
    <location>
        <begin position="311"/>
        <end position="330"/>
    </location>
</feature>
<evidence type="ECO:0000256" key="1">
    <source>
        <dbReference type="SAM" id="Phobius"/>
    </source>
</evidence>
<dbReference type="EMBL" id="VUOE01000001">
    <property type="protein sequence ID" value="KAA2219773.1"/>
    <property type="molecule type" value="Genomic_DNA"/>
</dbReference>
<feature type="transmembrane region" description="Helical" evidence="1">
    <location>
        <begin position="167"/>
        <end position="183"/>
    </location>
</feature>
<gene>
    <name evidence="3" type="ORF">F0361_09340</name>
</gene>
<dbReference type="GO" id="GO:0016747">
    <property type="term" value="F:acyltransferase activity, transferring groups other than amino-acyl groups"/>
    <property type="evidence" value="ECO:0007669"/>
    <property type="project" value="InterPro"/>
</dbReference>
<keyword evidence="1" id="KW-0812">Transmembrane</keyword>
<evidence type="ECO:0000313" key="3">
    <source>
        <dbReference type="EMBL" id="KAA2219773.1"/>
    </source>
</evidence>
<dbReference type="PANTHER" id="PTHR36927:SF3">
    <property type="entry name" value="GLUCANS BIOSYNTHESIS PROTEIN C"/>
    <property type="match status" value="1"/>
</dbReference>
<evidence type="ECO:0000313" key="4">
    <source>
        <dbReference type="Proteomes" id="UP000323188"/>
    </source>
</evidence>
<feature type="transmembrane region" description="Helical" evidence="1">
    <location>
        <begin position="227"/>
        <end position="245"/>
    </location>
</feature>
<feature type="domain" description="Acyltransferase 3" evidence="2">
    <location>
        <begin position="7"/>
        <end position="330"/>
    </location>
</feature>
<feature type="transmembrane region" description="Helical" evidence="1">
    <location>
        <begin position="126"/>
        <end position="147"/>
    </location>
</feature>
<feature type="transmembrane region" description="Helical" evidence="1">
    <location>
        <begin position="195"/>
        <end position="215"/>
    </location>
</feature>
<feature type="transmembrane region" description="Helical" evidence="1">
    <location>
        <begin position="251"/>
        <end position="273"/>
    </location>
</feature>
<feature type="transmembrane region" description="Helical" evidence="1">
    <location>
        <begin position="91"/>
        <end position="114"/>
    </location>
</feature>
<keyword evidence="1" id="KW-1133">Transmembrane helix</keyword>
<dbReference type="AlphaFoldDB" id="A0A5B2U0A1"/>
<comment type="caution">
    <text evidence="3">The sequence shown here is derived from an EMBL/GenBank/DDBJ whole genome shotgun (WGS) entry which is preliminary data.</text>
</comment>
<accession>A0A5B2U0A1</accession>
<keyword evidence="1" id="KW-0472">Membrane</keyword>
<dbReference type="Pfam" id="PF01757">
    <property type="entry name" value="Acyl_transf_3"/>
    <property type="match status" value="1"/>
</dbReference>
<organism evidence="3 4">
    <name type="scientific">Maribacter flavus</name>
    <dbReference type="NCBI Taxonomy" id="1658664"/>
    <lineage>
        <taxon>Bacteria</taxon>
        <taxon>Pseudomonadati</taxon>
        <taxon>Bacteroidota</taxon>
        <taxon>Flavobacteriia</taxon>
        <taxon>Flavobacteriales</taxon>
        <taxon>Flavobacteriaceae</taxon>
        <taxon>Maribacter</taxon>
    </lineage>
</organism>
<protein>
    <submittedName>
        <fullName evidence="3">Acyltransferase family protein</fullName>
    </submittedName>
</protein>
<sequence>MKTQRRYDIDWLRVIAIGLLLIYHIAIVFQPWAMFLGFIRSEDSWEGLWKPMTLLNVWRIPFLFFVSGMGVYFAMKKRNWKQLVWERSKRILLPFLFGIVAITPLHMYIFQSYYKISPNYFPHVGHLWFLGNIFCYVLLLMPLFFLLRKYENSTFQKVLSKVMNHPLGPLSIALFFMLETYILQPQPFAMYAQTWHGFFLGLLAFLFGFMLMYSGTNFWKTVLKWKWGYFGLAAILYGIRYYVYATEAPGYLMSLESISWILWVFGMGYTYLNKPSKTLTYLSKAAYPIYIVHMFALYLGALLVLPLDIPVSAKFIIITIFTMALCFFIYEILIRRIPLVGPLFGLKWDIRPNPNKNLPEIQNTFDKENLKTGNESLS</sequence>
<feature type="transmembrane region" description="Helical" evidence="1">
    <location>
        <begin position="58"/>
        <end position="75"/>
    </location>
</feature>
<dbReference type="Proteomes" id="UP000323188">
    <property type="component" value="Unassembled WGS sequence"/>
</dbReference>
<dbReference type="InterPro" id="IPR002656">
    <property type="entry name" value="Acyl_transf_3_dom"/>
</dbReference>
<dbReference type="RefSeq" id="WP_154918198.1">
    <property type="nucleotide sequence ID" value="NZ_VUOE01000001.1"/>
</dbReference>
<dbReference type="PANTHER" id="PTHR36927">
    <property type="entry name" value="BLR4337 PROTEIN"/>
    <property type="match status" value="1"/>
</dbReference>
<name>A0A5B2U0A1_9FLAO</name>
<proteinExistence type="predicted"/>
<dbReference type="InterPro" id="IPR050623">
    <property type="entry name" value="Glucan_succinyl_AcylTrfase"/>
</dbReference>
<reference evidence="3 4" key="1">
    <citation type="submission" date="2019-09" db="EMBL/GenBank/DDBJ databases">
        <authorList>
            <person name="Khan S.A."/>
            <person name="Jeon C.O."/>
            <person name="Chun B.H."/>
            <person name="Jeong S.E."/>
        </authorList>
    </citation>
    <scope>NUCLEOTIDE SEQUENCE [LARGE SCALE GENOMIC DNA]</scope>
    <source>
        <strain evidence="3 4">KCTC 42508</strain>
    </source>
</reference>
<evidence type="ECO:0000259" key="2">
    <source>
        <dbReference type="Pfam" id="PF01757"/>
    </source>
</evidence>
<feature type="transmembrane region" description="Helical" evidence="1">
    <location>
        <begin position="285"/>
        <end position="305"/>
    </location>
</feature>
<feature type="transmembrane region" description="Helical" evidence="1">
    <location>
        <begin position="12"/>
        <end position="38"/>
    </location>
</feature>
<keyword evidence="3" id="KW-0012">Acyltransferase</keyword>